<dbReference type="Proteomes" id="UP001328107">
    <property type="component" value="Unassembled WGS sequence"/>
</dbReference>
<gene>
    <name evidence="4" type="ORF">PMAYCL1PPCAC_11685</name>
</gene>
<keyword evidence="1" id="KW-0175">Coiled coil</keyword>
<name>A0AAN4ZQU8_9BILA</name>
<feature type="coiled-coil region" evidence="1">
    <location>
        <begin position="399"/>
        <end position="429"/>
    </location>
</feature>
<dbReference type="PANTHER" id="PTHR23308">
    <property type="entry name" value="NUCLEAR INHIBITOR OF PROTEIN PHOSPHATASE-1"/>
    <property type="match status" value="1"/>
</dbReference>
<feature type="compositionally biased region" description="Basic and acidic residues" evidence="2">
    <location>
        <begin position="634"/>
        <end position="652"/>
    </location>
</feature>
<dbReference type="Pfam" id="PF00035">
    <property type="entry name" value="dsrm"/>
    <property type="match status" value="1"/>
</dbReference>
<accession>A0AAN4ZQU8</accession>
<dbReference type="CDD" id="cd19856">
    <property type="entry name" value="DSRM_Kanadaptin"/>
    <property type="match status" value="1"/>
</dbReference>
<dbReference type="Gene3D" id="2.60.200.20">
    <property type="match status" value="1"/>
</dbReference>
<feature type="compositionally biased region" description="Basic and acidic residues" evidence="2">
    <location>
        <begin position="528"/>
        <end position="546"/>
    </location>
</feature>
<dbReference type="EMBL" id="BTRK01000003">
    <property type="protein sequence ID" value="GMR41490.1"/>
    <property type="molecule type" value="Genomic_DNA"/>
</dbReference>
<organism evidence="4 5">
    <name type="scientific">Pristionchus mayeri</name>
    <dbReference type="NCBI Taxonomy" id="1317129"/>
    <lineage>
        <taxon>Eukaryota</taxon>
        <taxon>Metazoa</taxon>
        <taxon>Ecdysozoa</taxon>
        <taxon>Nematoda</taxon>
        <taxon>Chromadorea</taxon>
        <taxon>Rhabditida</taxon>
        <taxon>Rhabditina</taxon>
        <taxon>Diplogasteromorpha</taxon>
        <taxon>Diplogasteroidea</taxon>
        <taxon>Neodiplogasteridae</taxon>
        <taxon>Pristionchus</taxon>
    </lineage>
</organism>
<dbReference type="SMART" id="SM00240">
    <property type="entry name" value="FHA"/>
    <property type="match status" value="1"/>
</dbReference>
<feature type="region of interest" description="Disordered" evidence="2">
    <location>
        <begin position="516"/>
        <end position="733"/>
    </location>
</feature>
<dbReference type="CDD" id="cd22677">
    <property type="entry name" value="FHA_Kanadaptin"/>
    <property type="match status" value="1"/>
</dbReference>
<dbReference type="InterPro" id="IPR008984">
    <property type="entry name" value="SMAD_FHA_dom_sf"/>
</dbReference>
<feature type="coiled-coil region" evidence="1">
    <location>
        <begin position="196"/>
        <end position="226"/>
    </location>
</feature>
<dbReference type="Pfam" id="PF00498">
    <property type="entry name" value="FHA"/>
    <property type="match status" value="1"/>
</dbReference>
<dbReference type="AlphaFoldDB" id="A0AAN4ZQU8"/>
<dbReference type="Gene3D" id="3.30.160.20">
    <property type="match status" value="1"/>
</dbReference>
<evidence type="ECO:0000313" key="4">
    <source>
        <dbReference type="EMBL" id="GMR41490.1"/>
    </source>
</evidence>
<feature type="compositionally biased region" description="Basic and acidic residues" evidence="2">
    <location>
        <begin position="720"/>
        <end position="733"/>
    </location>
</feature>
<dbReference type="InterPro" id="IPR014720">
    <property type="entry name" value="dsRBD_dom"/>
</dbReference>
<dbReference type="InterPro" id="IPR050923">
    <property type="entry name" value="Cell_Proc_Reg/RNA_Proc"/>
</dbReference>
<keyword evidence="5" id="KW-1185">Reference proteome</keyword>
<evidence type="ECO:0000256" key="1">
    <source>
        <dbReference type="SAM" id="Coils"/>
    </source>
</evidence>
<dbReference type="InterPro" id="IPR000253">
    <property type="entry name" value="FHA_dom"/>
</dbReference>
<evidence type="ECO:0000256" key="2">
    <source>
        <dbReference type="SAM" id="MobiDB-lite"/>
    </source>
</evidence>
<protein>
    <recommendedName>
        <fullName evidence="3">FHA domain-containing protein</fullName>
    </recommendedName>
</protein>
<feature type="non-terminal residue" evidence="4">
    <location>
        <position position="1"/>
    </location>
</feature>
<dbReference type="PROSITE" id="PS50006">
    <property type="entry name" value="FHA_DOMAIN"/>
    <property type="match status" value="1"/>
</dbReference>
<feature type="region of interest" description="Disordered" evidence="2">
    <location>
        <begin position="1"/>
        <end position="48"/>
    </location>
</feature>
<reference evidence="5" key="1">
    <citation type="submission" date="2022-10" db="EMBL/GenBank/DDBJ databases">
        <title>Genome assembly of Pristionchus species.</title>
        <authorList>
            <person name="Yoshida K."/>
            <person name="Sommer R.J."/>
        </authorList>
    </citation>
    <scope>NUCLEOTIDE SEQUENCE [LARGE SCALE GENOMIC DNA]</scope>
    <source>
        <strain evidence="5">RS5460</strain>
    </source>
</reference>
<feature type="compositionally biased region" description="Basic and acidic residues" evidence="2">
    <location>
        <begin position="593"/>
        <end position="627"/>
    </location>
</feature>
<feature type="domain" description="FHA" evidence="3">
    <location>
        <begin position="93"/>
        <end position="149"/>
    </location>
</feature>
<proteinExistence type="predicted"/>
<evidence type="ECO:0000259" key="3">
    <source>
        <dbReference type="PROSITE" id="PS50006"/>
    </source>
</evidence>
<sequence length="733" mass="82644">QMSDADAGGDFKMPSLPVAAKENETGGESAPAQKADPPTPPQKKAIIAPPFEYKPPPFACDPDDAAGYKLDVIKDGSFVESIDLSKRKAATYLTIGRLPECDITLEHPSISRYHAVLQYGSDRMSKGKPGWYIYDMGSTHGSKLNKNTLSANQYQRVQVGMMLRFGGSTRLFNMVGPEEDVEPEWDCSPTEMKERIAKKALERKLAKQAKEEMEREAAEAREAEGCNWGMDYEDAGPSGLVLGELDASDSHLMEDREAYYTEAPVKALSKFFEREGFDMEFTYSETGVNSHNHKWICSIELPIEMGSQKSPIVSATVTTSKKDAQVQCSLEACRLLDAHGVLRKSTAMSRVKRKTAADEDFYEEDDDEYLDRTGQIEEQRRKRKMWAEVRATSSVSPAVESYESLQKKLEETKKEADEVEKLLDKFRAAKQAELDCDDLDEYVKRMAATGGSGMDQKARTEKSQLTQRFVKLKHECQKLEKLVKIAKPVELPALKTADGKAAMAVAGSSQQALFRKMMQMRKAQPAGEETKKKEEEEKKKKEKEGDYNYELKFVPSDDSSKQFQAEEDEEVDESMVRKGERMSIKGPQLPPAPKEEEKKEGKEEKSEKKEEEEKEEVKREAPKREGGEVDEGVEEKKRRAEGEEKEEGKEEPVQQDGEESQQVQQQQKKNRPRHRGERKEKEEKKKLEGGLDLTGEYGTGITDADETYATWLPPAAGESDAQKKLKEKFAGKY</sequence>
<evidence type="ECO:0000313" key="5">
    <source>
        <dbReference type="Proteomes" id="UP001328107"/>
    </source>
</evidence>
<feature type="compositionally biased region" description="Basic and acidic residues" evidence="2">
    <location>
        <begin position="677"/>
        <end position="689"/>
    </location>
</feature>
<dbReference type="SUPFAM" id="SSF49879">
    <property type="entry name" value="SMAD/FHA domain"/>
    <property type="match status" value="1"/>
</dbReference>
<comment type="caution">
    <text evidence="4">The sequence shown here is derived from an EMBL/GenBank/DDBJ whole genome shotgun (WGS) entry which is preliminary data.</text>
</comment>
<feature type="compositionally biased region" description="Basic and acidic residues" evidence="2">
    <location>
        <begin position="574"/>
        <end position="583"/>
    </location>
</feature>